<evidence type="ECO:0000259" key="2">
    <source>
        <dbReference type="Pfam" id="PF07715"/>
    </source>
</evidence>
<dbReference type="EMBL" id="JAKEVZ010000012">
    <property type="protein sequence ID" value="MCF1752505.1"/>
    <property type="molecule type" value="Genomic_DNA"/>
</dbReference>
<feature type="domain" description="TonB-dependent receptor plug" evidence="2">
    <location>
        <begin position="713"/>
        <end position="797"/>
    </location>
</feature>
<reference evidence="3 4" key="1">
    <citation type="submission" date="2022-01" db="EMBL/GenBank/DDBJ databases">
        <title>Mariniradius saccharolyticus sp. nov., isolated from sediment of a river.</title>
        <authorList>
            <person name="Liu H."/>
        </authorList>
    </citation>
    <scope>NUCLEOTIDE SEQUENCE [LARGE SCALE GENOMIC DNA]</scope>
    <source>
        <strain evidence="3 4">RY-2</strain>
    </source>
</reference>
<proteinExistence type="inferred from homology"/>
<dbReference type="PROSITE" id="PS52016">
    <property type="entry name" value="TONB_DEPENDENT_REC_3"/>
    <property type="match status" value="1"/>
</dbReference>
<dbReference type="SUPFAM" id="SSF56935">
    <property type="entry name" value="Porins"/>
    <property type="match status" value="1"/>
</dbReference>
<dbReference type="Proteomes" id="UP001201449">
    <property type="component" value="Unassembled WGS sequence"/>
</dbReference>
<accession>A0ABS9BXX7</accession>
<keyword evidence="1" id="KW-0813">Transport</keyword>
<organism evidence="3 4">
    <name type="scientific">Mariniradius sediminis</name>
    <dbReference type="NCBI Taxonomy" id="2909237"/>
    <lineage>
        <taxon>Bacteria</taxon>
        <taxon>Pseudomonadati</taxon>
        <taxon>Bacteroidota</taxon>
        <taxon>Cytophagia</taxon>
        <taxon>Cytophagales</taxon>
        <taxon>Cyclobacteriaceae</taxon>
        <taxon>Mariniradius</taxon>
    </lineage>
</organism>
<dbReference type="Gene3D" id="2.170.130.10">
    <property type="entry name" value="TonB-dependent receptor, plug domain"/>
    <property type="match status" value="1"/>
</dbReference>
<keyword evidence="1" id="KW-1134">Transmembrane beta strand</keyword>
<evidence type="ECO:0000313" key="3">
    <source>
        <dbReference type="EMBL" id="MCF1752505.1"/>
    </source>
</evidence>
<keyword evidence="1" id="KW-0998">Cell outer membrane</keyword>
<keyword evidence="1" id="KW-0472">Membrane</keyword>
<comment type="caution">
    <text evidence="3">The sequence shown here is derived from an EMBL/GenBank/DDBJ whole genome shotgun (WGS) entry which is preliminary data.</text>
</comment>
<dbReference type="RefSeq" id="WP_234862387.1">
    <property type="nucleotide sequence ID" value="NZ_JAKEVZ010000012.1"/>
</dbReference>
<keyword evidence="1" id="KW-0812">Transmembrane</keyword>
<sequence>MKNLLLFFVVPFFFPFINQQPLGIAELTEKILANMEAYVADFPEEKAFLHLDKNIYSAGDNIWFSCYLTAGSPDVPSPLSKVLYVDLLDNTGNLIQQKAIEIKEGHGAGEFRLDNFIQEGVYQVKAYSHWMRGFGNDAVFSTTIQVFEPYNLSFQPAVVWEKSETNLGTSYQGSVTVLDRSLKPLTSGKISATWKIGSTDIKTDALKLDAEGKGTIGFQVPIGSEIVVSTLVLTWEENEEYRVERQFVLPFASRSVDIQFLPEGGDLVAGFANKVAVRAVYPDGTPAKISGLVQNGTEKIPFETNTSGLGVFSLTPEIGQKYTAEITIDGNSRTVDLPPTKASGINLTVDNSNEALVNILIQARDFGQISPTGEALLVVHARGRIGHMQVINLANGVTGARIRKAQLVSGINQIAVFEPGGTPLAERLVYISGRDERALTVNTPQVNLAPRAKNTWSFQVDGEGFEGGNYSVSVIDAQEQSFQSNSNILSYLKLESELQGKIHQPIRLFGQDRDHEGIELVMLTHGWRRFDWEEVLSKKFNNSNFIEQGINITGTVSPKDGNKKGLGGGIINVFSKGNEQDFLAVEYTENGKFIIDDMTFTDTTQLVLTVRDKRLKELVQLELDPPLAKYQQWEGFVPMQKSFEADRYLQEFLTQAEKRRQSSAAFDEMGTVDIVEFVVKAQKYQPEQENITRMYGKGDASLIPSDIGGFEGYYDIWQLLQGRFSGVSIKPNPMGAPTVTIRGAGSLNPVSPIFLLDNVPVDAQFISSISPRDLAAVDVFKDGASLAIFGSAGAGGAIAFYTKRGGGVLEAGEGVFNLRFPGYSTAREFYMPKYDQENSPKPDFRSTLYWNPKVAIDGNSGTIEFFNSDVVQGYKLVIQGMDKNGKLSYFEKEITP</sequence>
<keyword evidence="4" id="KW-1185">Reference proteome</keyword>
<evidence type="ECO:0000256" key="1">
    <source>
        <dbReference type="PROSITE-ProRule" id="PRU01360"/>
    </source>
</evidence>
<gene>
    <name evidence="3" type="ORF">L0U89_15705</name>
</gene>
<protein>
    <submittedName>
        <fullName evidence="3">TonB-dependent receptor plug domain-containing protein</fullName>
    </submittedName>
</protein>
<dbReference type="InterPro" id="IPR039426">
    <property type="entry name" value="TonB-dep_rcpt-like"/>
</dbReference>
<name>A0ABS9BXX7_9BACT</name>
<dbReference type="InterPro" id="IPR012910">
    <property type="entry name" value="Plug_dom"/>
</dbReference>
<comment type="subcellular location">
    <subcellularLocation>
        <location evidence="1">Cell outer membrane</location>
        <topology evidence="1">Multi-pass membrane protein</topology>
    </subcellularLocation>
</comment>
<dbReference type="InterPro" id="IPR037066">
    <property type="entry name" value="Plug_dom_sf"/>
</dbReference>
<dbReference type="Pfam" id="PF07715">
    <property type="entry name" value="Plug"/>
    <property type="match status" value="1"/>
</dbReference>
<evidence type="ECO:0000313" key="4">
    <source>
        <dbReference type="Proteomes" id="UP001201449"/>
    </source>
</evidence>
<dbReference type="Gene3D" id="2.60.40.1930">
    <property type="match status" value="1"/>
</dbReference>
<comment type="similarity">
    <text evidence="1">Belongs to the TonB-dependent receptor family.</text>
</comment>
<keyword evidence="3" id="KW-0675">Receptor</keyword>